<keyword evidence="2" id="KW-1185">Reference proteome</keyword>
<protein>
    <submittedName>
        <fullName evidence="1">AlpA family phage regulatory protein</fullName>
    </submittedName>
</protein>
<accession>A0A9X3HXK4</accession>
<evidence type="ECO:0000313" key="1">
    <source>
        <dbReference type="EMBL" id="MCW8347586.1"/>
    </source>
</evidence>
<dbReference type="Pfam" id="PF05930">
    <property type="entry name" value="Phage_AlpA"/>
    <property type="match status" value="2"/>
</dbReference>
<dbReference type="AlphaFoldDB" id="A0A9X3HXK4"/>
<dbReference type="Proteomes" id="UP001155587">
    <property type="component" value="Unassembled WGS sequence"/>
</dbReference>
<dbReference type="Gene3D" id="1.10.238.160">
    <property type="match status" value="2"/>
</dbReference>
<dbReference type="PANTHER" id="PTHR36154:SF1">
    <property type="entry name" value="DNA-BINDING TRANSCRIPTIONAL ACTIVATOR ALPA"/>
    <property type="match status" value="1"/>
</dbReference>
<dbReference type="InterPro" id="IPR009061">
    <property type="entry name" value="DNA-bd_dom_put_sf"/>
</dbReference>
<gene>
    <name evidence="1" type="ORF">MD535_16415</name>
</gene>
<dbReference type="EMBL" id="JAKRRY010000023">
    <property type="protein sequence ID" value="MCW8347586.1"/>
    <property type="molecule type" value="Genomic_DNA"/>
</dbReference>
<evidence type="ECO:0000313" key="2">
    <source>
        <dbReference type="Proteomes" id="UP001155587"/>
    </source>
</evidence>
<dbReference type="RefSeq" id="WP_265676114.1">
    <property type="nucleotide sequence ID" value="NZ_JAKRRY010000023.1"/>
</dbReference>
<dbReference type="InterPro" id="IPR010260">
    <property type="entry name" value="AlpA"/>
</dbReference>
<sequence length="139" mass="16442">MNTLTQSDLRLIRINDLANMIGYHRSSINHMVSEGRFPQRLKIGPSASGWLLPEIKSWINQSWQLGDSFSPPLLNEPRLLRMKDVLDLLGVKRDTLYRLIKRNEFPEGKKLSHRERRWEYNDIMGWLAGKIQERDERQD</sequence>
<proteinExistence type="predicted"/>
<dbReference type="InterPro" id="IPR052931">
    <property type="entry name" value="Prophage_regulatory_activator"/>
</dbReference>
<name>A0A9X3HXK4_9VIBR</name>
<dbReference type="PANTHER" id="PTHR36154">
    <property type="entry name" value="DNA-BINDING TRANSCRIPTIONAL ACTIVATOR ALPA"/>
    <property type="match status" value="1"/>
</dbReference>
<comment type="caution">
    <text evidence="1">The sequence shown here is derived from an EMBL/GenBank/DDBJ whole genome shotgun (WGS) entry which is preliminary data.</text>
</comment>
<reference evidence="1" key="1">
    <citation type="submission" date="2022-02" db="EMBL/GenBank/DDBJ databases">
        <title>Vibrio sp. nov, a new bacterium isolated from seawater.</title>
        <authorList>
            <person name="Yuan Y."/>
        </authorList>
    </citation>
    <scope>NUCLEOTIDE SEQUENCE</scope>
    <source>
        <strain evidence="1">ZSDZ65</strain>
    </source>
</reference>
<organism evidence="1 2">
    <name type="scientific">Vibrio qingdaonensis</name>
    <dbReference type="NCBI Taxonomy" id="2829491"/>
    <lineage>
        <taxon>Bacteria</taxon>
        <taxon>Pseudomonadati</taxon>
        <taxon>Pseudomonadota</taxon>
        <taxon>Gammaproteobacteria</taxon>
        <taxon>Vibrionales</taxon>
        <taxon>Vibrionaceae</taxon>
        <taxon>Vibrio</taxon>
    </lineage>
</organism>
<dbReference type="SUPFAM" id="SSF46955">
    <property type="entry name" value="Putative DNA-binding domain"/>
    <property type="match status" value="1"/>
</dbReference>